<protein>
    <submittedName>
        <fullName evidence="3">DUF1343 domain-containing protein</fullName>
    </submittedName>
</protein>
<dbReference type="RefSeq" id="WP_161818687.1">
    <property type="nucleotide sequence ID" value="NZ_JAACJS010000012.1"/>
</dbReference>
<keyword evidence="4" id="KW-1185">Reference proteome</keyword>
<dbReference type="InterPro" id="IPR048502">
    <property type="entry name" value="NamZ_N"/>
</dbReference>
<dbReference type="Pfam" id="PF07075">
    <property type="entry name" value="NamZ_N"/>
    <property type="match status" value="1"/>
</dbReference>
<evidence type="ECO:0000259" key="1">
    <source>
        <dbReference type="Pfam" id="PF07075"/>
    </source>
</evidence>
<evidence type="ECO:0000313" key="4">
    <source>
        <dbReference type="Proteomes" id="UP000753802"/>
    </source>
</evidence>
<dbReference type="Gene3D" id="3.40.50.12170">
    <property type="entry name" value="Uncharacterised protein PF07075, DUF1343"/>
    <property type="match status" value="1"/>
</dbReference>
<gene>
    <name evidence="3" type="ORF">GWC95_10675</name>
</gene>
<reference evidence="3 4" key="1">
    <citation type="submission" date="2020-01" db="EMBL/GenBank/DDBJ databases">
        <title>Genome analysis.</title>
        <authorList>
            <person name="Wu S."/>
            <person name="Wang G."/>
        </authorList>
    </citation>
    <scope>NUCLEOTIDE SEQUENCE [LARGE SCALE GENOMIC DNA]</scope>
    <source>
        <strain evidence="3 4">SYL130</strain>
    </source>
</reference>
<dbReference type="PIRSF" id="PIRSF016719">
    <property type="entry name" value="UCP016719"/>
    <property type="match status" value="1"/>
</dbReference>
<feature type="domain" description="Peptidoglycan beta-N-acetylmuramidase NamZ C-terminal" evidence="2">
    <location>
        <begin position="228"/>
        <end position="391"/>
    </location>
</feature>
<dbReference type="Pfam" id="PF20732">
    <property type="entry name" value="NamZ_C"/>
    <property type="match status" value="1"/>
</dbReference>
<dbReference type="PANTHER" id="PTHR42915:SF1">
    <property type="entry name" value="PEPTIDOGLYCAN BETA-N-ACETYLMURAMIDASE NAMZ"/>
    <property type="match status" value="1"/>
</dbReference>
<comment type="caution">
    <text evidence="3">The sequence shown here is derived from an EMBL/GenBank/DDBJ whole genome shotgun (WGS) entry which is preliminary data.</text>
</comment>
<sequence length="391" mass="43639">MVHFGIDSITSGQPPAWKSSRLGMVTNHAATTRDLQPSREALLKRGFNLVKLFSPEHGLDVRGADGHKMKDGSDVLTGLPVVSLYSDKLAPSEEDLADIDIVLFDIPDIGSRFYTYLWTMTHVLEACALNGKKLVILDRPNPVSGKMELAEGPLLEEAQASFIGRWPMPVRHSCTIGELASYFNATRNINANLEVIRCGGWDRGMFQPDWKTRFVPTSPAIQHFQSMLLYPGLCLLEATNISEGRGTEHSFCAAGAPWMDGNAIAGILNEMGLDDVIVSPVRFTPAAPSVKYQNQECGGVRMEVRQPAYFQSVSYGLILLRLIKQIYPKHFEWKPYPTLVNPTGENHLDKLLGIAGSEQLFELPLPRFIAEITKRTQCRNWGKEMEDYLLY</sequence>
<name>A0ABW9ZTC8_9BACT</name>
<dbReference type="PANTHER" id="PTHR42915">
    <property type="entry name" value="HYPOTHETICAL 460 KDA PROTEIN IN FEUA-SIGW INTERGENIC REGION [PRECURSOR]"/>
    <property type="match status" value="1"/>
</dbReference>
<accession>A0ABW9ZTC8</accession>
<feature type="domain" description="Peptidoglycan beta-N-acetylmuramidase NamZ N-terminal" evidence="1">
    <location>
        <begin position="23"/>
        <end position="224"/>
    </location>
</feature>
<dbReference type="Gene3D" id="3.90.1150.140">
    <property type="match status" value="1"/>
</dbReference>
<dbReference type="InterPro" id="IPR008302">
    <property type="entry name" value="NamZ"/>
</dbReference>
<evidence type="ECO:0000259" key="2">
    <source>
        <dbReference type="Pfam" id="PF20732"/>
    </source>
</evidence>
<dbReference type="Proteomes" id="UP000753802">
    <property type="component" value="Unassembled WGS sequence"/>
</dbReference>
<evidence type="ECO:0000313" key="3">
    <source>
        <dbReference type="EMBL" id="NCI50388.1"/>
    </source>
</evidence>
<organism evidence="3 4">
    <name type="scientific">Sediminibacterium roseum</name>
    <dbReference type="NCBI Taxonomy" id="1978412"/>
    <lineage>
        <taxon>Bacteria</taxon>
        <taxon>Pseudomonadati</taxon>
        <taxon>Bacteroidota</taxon>
        <taxon>Chitinophagia</taxon>
        <taxon>Chitinophagales</taxon>
        <taxon>Chitinophagaceae</taxon>
        <taxon>Sediminibacterium</taxon>
    </lineage>
</organism>
<dbReference type="InterPro" id="IPR048503">
    <property type="entry name" value="NamZ_C"/>
</dbReference>
<dbReference type="EMBL" id="JAACJS010000012">
    <property type="protein sequence ID" value="NCI50388.1"/>
    <property type="molecule type" value="Genomic_DNA"/>
</dbReference>
<proteinExistence type="predicted"/>